<sequence>MSVSPQQVMASQISELIRGIQEHPVADVDTVLGELTENGVKYVPGARHAGITIAVRDGKVRTAAATGEYPKVLDEIQQRRAEGPCLSAAWEQHVIRINDMENESRWPAYCRDAVEETPIRSVIAFQLYADKQTMGALNFYAEQSGAFDAESVEAGLVVATHTALAWNLLRRDEQFRSALASRDIIGQAKGMLMERYRIDAVQAFEVLKRLSQNSNTPLADLAHEIVNSARARDVVDD</sequence>
<feature type="domain" description="ANTAR" evidence="5">
    <location>
        <begin position="165"/>
        <end position="226"/>
    </location>
</feature>
<dbReference type="GO" id="GO:0003723">
    <property type="term" value="F:RNA binding"/>
    <property type="evidence" value="ECO:0007669"/>
    <property type="project" value="InterPro"/>
</dbReference>
<dbReference type="InterPro" id="IPR011006">
    <property type="entry name" value="CheY-like_superfamily"/>
</dbReference>
<dbReference type="EMBL" id="AP022567">
    <property type="protein sequence ID" value="BBX31645.1"/>
    <property type="molecule type" value="Genomic_DNA"/>
</dbReference>
<evidence type="ECO:0000256" key="3">
    <source>
        <dbReference type="ARBA" id="ARBA00023015"/>
    </source>
</evidence>
<dbReference type="PIRSF" id="PIRSF036625">
    <property type="entry name" value="GAF_ANTAR"/>
    <property type="match status" value="1"/>
</dbReference>
<dbReference type="InterPro" id="IPR005561">
    <property type="entry name" value="ANTAR"/>
</dbReference>
<dbReference type="SUPFAM" id="SSF52172">
    <property type="entry name" value="CheY-like"/>
    <property type="match status" value="1"/>
</dbReference>
<dbReference type="AlphaFoldDB" id="A0AAI8TLB2"/>
<dbReference type="Proteomes" id="UP001241092">
    <property type="component" value="Chromosome"/>
</dbReference>
<evidence type="ECO:0000256" key="2">
    <source>
        <dbReference type="ARBA" id="ARBA00022777"/>
    </source>
</evidence>
<dbReference type="Pfam" id="PF13185">
    <property type="entry name" value="GAF_2"/>
    <property type="match status" value="1"/>
</dbReference>
<evidence type="ECO:0000256" key="4">
    <source>
        <dbReference type="ARBA" id="ARBA00023163"/>
    </source>
</evidence>
<organism evidence="7 9">
    <name type="scientific">Mycolicibacterium mageritense</name>
    <name type="common">Mycobacterium mageritense</name>
    <dbReference type="NCBI Taxonomy" id="53462"/>
    <lineage>
        <taxon>Bacteria</taxon>
        <taxon>Bacillati</taxon>
        <taxon>Actinomycetota</taxon>
        <taxon>Actinomycetes</taxon>
        <taxon>Mycobacteriales</taxon>
        <taxon>Mycobacteriaceae</taxon>
        <taxon>Mycolicibacterium</taxon>
    </lineage>
</organism>
<proteinExistence type="predicted"/>
<evidence type="ECO:0000313" key="6">
    <source>
        <dbReference type="EMBL" id="BBX31645.1"/>
    </source>
</evidence>
<keyword evidence="1" id="KW-0808">Transferase</keyword>
<reference evidence="6 8" key="1">
    <citation type="journal article" date="2019" name="Emerg. Microbes Infect.">
        <title>Comprehensive subspecies identification of 175 nontuberculous mycobacteria species based on 7547 genomic profiles.</title>
        <authorList>
            <person name="Matsumoto Y."/>
            <person name="Kinjo T."/>
            <person name="Motooka D."/>
            <person name="Nabeya D."/>
            <person name="Jung N."/>
            <person name="Uechi K."/>
            <person name="Horii T."/>
            <person name="Iida T."/>
            <person name="Fujita J."/>
            <person name="Nakamura S."/>
        </authorList>
    </citation>
    <scope>NUCLEOTIDE SEQUENCE [LARGE SCALE GENOMIC DNA]</scope>
    <source>
        <strain evidence="6 8">JCM 12375</strain>
    </source>
</reference>
<protein>
    <submittedName>
        <fullName evidence="6">Transcriptional regulator</fullName>
    </submittedName>
</protein>
<evidence type="ECO:0000256" key="1">
    <source>
        <dbReference type="ARBA" id="ARBA00022679"/>
    </source>
</evidence>
<reference evidence="6" key="2">
    <citation type="submission" date="2020-02" db="EMBL/GenBank/DDBJ databases">
        <authorList>
            <person name="Matsumoto Y."/>
            <person name="Motooka D."/>
            <person name="Nakamura S."/>
        </authorList>
    </citation>
    <scope>NUCLEOTIDE SEQUENCE</scope>
    <source>
        <strain evidence="6">JCM 12375</strain>
    </source>
</reference>
<evidence type="ECO:0000313" key="8">
    <source>
        <dbReference type="Proteomes" id="UP000465622"/>
    </source>
</evidence>
<dbReference type="EMBL" id="AP027452">
    <property type="protein sequence ID" value="BDY26808.1"/>
    <property type="molecule type" value="Genomic_DNA"/>
</dbReference>
<evidence type="ECO:0000313" key="7">
    <source>
        <dbReference type="EMBL" id="BDY26808.1"/>
    </source>
</evidence>
<dbReference type="InterPro" id="IPR036388">
    <property type="entry name" value="WH-like_DNA-bd_sf"/>
</dbReference>
<dbReference type="SMART" id="SM01012">
    <property type="entry name" value="ANTAR"/>
    <property type="match status" value="1"/>
</dbReference>
<accession>A0AAI8TLB2</accession>
<keyword evidence="2" id="KW-0418">Kinase</keyword>
<keyword evidence="3" id="KW-0805">Transcription regulation</keyword>
<dbReference type="Gene3D" id="3.30.450.40">
    <property type="match status" value="1"/>
</dbReference>
<evidence type="ECO:0000259" key="5">
    <source>
        <dbReference type="PROSITE" id="PS50921"/>
    </source>
</evidence>
<dbReference type="InterPro" id="IPR012074">
    <property type="entry name" value="GAF_ANTAR"/>
</dbReference>
<dbReference type="GO" id="GO:0016301">
    <property type="term" value="F:kinase activity"/>
    <property type="evidence" value="ECO:0007669"/>
    <property type="project" value="UniProtKB-KW"/>
</dbReference>
<dbReference type="Gene3D" id="1.10.10.10">
    <property type="entry name" value="Winged helix-like DNA-binding domain superfamily/Winged helix DNA-binding domain"/>
    <property type="match status" value="1"/>
</dbReference>
<dbReference type="Proteomes" id="UP000465622">
    <property type="component" value="Chromosome"/>
</dbReference>
<keyword evidence="4" id="KW-0804">Transcription</keyword>
<reference evidence="7" key="3">
    <citation type="submission" date="2023-03" db="EMBL/GenBank/DDBJ databases">
        <title>Draft genome sequence of a Mycolicibacterium mageritense strain H4_3_1 isolated from a hybrid biological-inorganic system reactor.</title>
        <authorList>
            <person name="Feng X."/>
            <person name="Kazama D."/>
            <person name="Sato K."/>
            <person name="Kobayashi H."/>
        </authorList>
    </citation>
    <scope>NUCLEOTIDE SEQUENCE</scope>
    <source>
        <strain evidence="7">H4_3_1</strain>
    </source>
</reference>
<dbReference type="SUPFAM" id="SSF55781">
    <property type="entry name" value="GAF domain-like"/>
    <property type="match status" value="1"/>
</dbReference>
<dbReference type="PROSITE" id="PS50921">
    <property type="entry name" value="ANTAR"/>
    <property type="match status" value="1"/>
</dbReference>
<keyword evidence="8" id="KW-1185">Reference proteome</keyword>
<dbReference type="RefSeq" id="WP_036433916.1">
    <property type="nucleotide sequence ID" value="NZ_AP022567.1"/>
</dbReference>
<dbReference type="Pfam" id="PF03861">
    <property type="entry name" value="ANTAR"/>
    <property type="match status" value="1"/>
</dbReference>
<name>A0AAI8TLB2_MYCME</name>
<gene>
    <name evidence="7" type="ORF">hbim_00723</name>
    <name evidence="6" type="ORF">MMAGJ_09270</name>
</gene>
<evidence type="ECO:0000313" key="9">
    <source>
        <dbReference type="Proteomes" id="UP001241092"/>
    </source>
</evidence>
<dbReference type="InterPro" id="IPR003018">
    <property type="entry name" value="GAF"/>
</dbReference>
<dbReference type="InterPro" id="IPR029016">
    <property type="entry name" value="GAF-like_dom_sf"/>
</dbReference>